<evidence type="ECO:0000313" key="3">
    <source>
        <dbReference type="EMBL" id="SMQ56360.1"/>
    </source>
</evidence>
<feature type="signal peptide" evidence="2">
    <location>
        <begin position="1"/>
        <end position="25"/>
    </location>
</feature>
<dbReference type="EMBL" id="LT853704">
    <property type="protein sequence ID" value="SMQ56360.1"/>
    <property type="molecule type" value="Genomic_DNA"/>
</dbReference>
<evidence type="ECO:0000313" key="4">
    <source>
        <dbReference type="Proteomes" id="UP000215127"/>
    </source>
</evidence>
<evidence type="ECO:0000256" key="2">
    <source>
        <dbReference type="SAM" id="SignalP"/>
    </source>
</evidence>
<keyword evidence="2" id="KW-0732">Signal</keyword>
<reference evidence="3 4" key="1">
    <citation type="submission" date="2016-06" db="EMBL/GenBank/DDBJ databases">
        <authorList>
            <person name="Kjaerup R.B."/>
            <person name="Dalgaard T.S."/>
            <person name="Juul-Madsen H.R."/>
        </authorList>
    </citation>
    <scope>NUCLEOTIDE SEQUENCE [LARGE SCALE GENOMIC DNA]</scope>
</reference>
<protein>
    <recommendedName>
        <fullName evidence="5">Secreted protein</fullName>
    </recommendedName>
</protein>
<feature type="chain" id="PRO_5012440191" description="Secreted protein" evidence="2">
    <location>
        <begin position="26"/>
        <end position="205"/>
    </location>
</feature>
<organism evidence="3 4">
    <name type="scientific">Zymoseptoria tritici (strain ST99CH_3D7)</name>
    <dbReference type="NCBI Taxonomy" id="1276538"/>
    <lineage>
        <taxon>Eukaryota</taxon>
        <taxon>Fungi</taxon>
        <taxon>Dikarya</taxon>
        <taxon>Ascomycota</taxon>
        <taxon>Pezizomycotina</taxon>
        <taxon>Dothideomycetes</taxon>
        <taxon>Dothideomycetidae</taxon>
        <taxon>Mycosphaerellales</taxon>
        <taxon>Mycosphaerellaceae</taxon>
        <taxon>Zymoseptoria</taxon>
    </lineage>
</organism>
<name>A0A1X7SA02_ZYMT9</name>
<evidence type="ECO:0000256" key="1">
    <source>
        <dbReference type="SAM" id="MobiDB-lite"/>
    </source>
</evidence>
<evidence type="ECO:0008006" key="5">
    <source>
        <dbReference type="Google" id="ProtNLM"/>
    </source>
</evidence>
<sequence>MLNHHRFHALVVLGAVLQLPFAVMAEVPTCDPLPDHANYSGDHGLDKNGAWCPYDDSHFQKPLGVGCQRDSECQRGPNHRSIYPYTNGKDWMSINYDVILTQGTGICDTDHQGGTVCNAVTPPIDAHPGGPAQPAVPPGSDPKSTCREILSKGGDTGIGIANGCWIPYMGTRVLQCMLTCNNSPSCSPGDDPNEVHKYLDQFPAC</sequence>
<dbReference type="AlphaFoldDB" id="A0A1X7SA02"/>
<accession>A0A1X7SA02</accession>
<gene>
    <name evidence="3" type="ORF">ZT3D7_G11515</name>
</gene>
<proteinExistence type="predicted"/>
<dbReference type="Proteomes" id="UP000215127">
    <property type="component" value="Chromosome 13"/>
</dbReference>
<keyword evidence="4" id="KW-1185">Reference proteome</keyword>
<feature type="region of interest" description="Disordered" evidence="1">
    <location>
        <begin position="125"/>
        <end position="144"/>
    </location>
</feature>